<dbReference type="Proteomes" id="UP001497535">
    <property type="component" value="Unassembled WGS sequence"/>
</dbReference>
<gene>
    <name evidence="1" type="ORF">MENTE1834_LOCUS49405</name>
</gene>
<comment type="caution">
    <text evidence="1">The sequence shown here is derived from an EMBL/GenBank/DDBJ whole genome shotgun (WGS) entry which is preliminary data.</text>
</comment>
<sequence length="496" mass="57574">MLFSSKNKIYSINSSNHHLPQSSLLLIHDAKIKRISLSFWEATFACLNIIMSLPYSIISLFKFNNLFTTKYNGRFAFLDIFRFIALCWVVINHLGSEGRLDILRREKTGDLFKQNIHEHPIFGPLLGNSALGVEIFLFLSGFLAARSWQRHRSVDRPFWLNASGFLFRRWLRLAPPTLAFIYIAAGPLGKWALPQWVFLKKNFSKKIFFRFYHSMVSNCSSKQLFSHVLFINNFSKIPTCMGWLWYLGLDWQCYLLTPFLLYLLEKRPRFGISLLIIMIGGSIFIRGWHCQINGICNNSDVDIPFVYFPNLSNDILQTYSSLFSLYARPTTKIGPFLIGLIMGYFTTLKETFLLKPKTSKFLFFGGFLLLFLTIYGILPEYWYPNQGNTLYNILYTATFRTIFTLGIAFIVISVLYGERSSRPISRIWSIFAQLTFSAFLVHMPVVFIFNYISAFQRIESVYGLLLAFPFALILTFFVALIFHCFIEKPLAKLFLI</sequence>
<reference evidence="1" key="1">
    <citation type="submission" date="2023-11" db="EMBL/GenBank/DDBJ databases">
        <authorList>
            <person name="Poullet M."/>
        </authorList>
    </citation>
    <scope>NUCLEOTIDE SEQUENCE</scope>
    <source>
        <strain evidence="1">E1834</strain>
    </source>
</reference>
<dbReference type="EMBL" id="CAVMJV010000373">
    <property type="protein sequence ID" value="CAK5130273.1"/>
    <property type="molecule type" value="Genomic_DNA"/>
</dbReference>
<evidence type="ECO:0000313" key="1">
    <source>
        <dbReference type="EMBL" id="CAK5130273.1"/>
    </source>
</evidence>
<evidence type="ECO:0000313" key="2">
    <source>
        <dbReference type="Proteomes" id="UP001497535"/>
    </source>
</evidence>
<keyword evidence="2" id="KW-1185">Reference proteome</keyword>
<proteinExistence type="predicted"/>
<protein>
    <submittedName>
        <fullName evidence="1">Uncharacterized protein</fullName>
    </submittedName>
</protein>
<accession>A0ACB1BAY3</accession>
<name>A0ACB1BAY3_MELEN</name>
<organism evidence="1 2">
    <name type="scientific">Meloidogyne enterolobii</name>
    <name type="common">Root-knot nematode worm</name>
    <name type="synonym">Meloidogyne mayaguensis</name>
    <dbReference type="NCBI Taxonomy" id="390850"/>
    <lineage>
        <taxon>Eukaryota</taxon>
        <taxon>Metazoa</taxon>
        <taxon>Ecdysozoa</taxon>
        <taxon>Nematoda</taxon>
        <taxon>Chromadorea</taxon>
        <taxon>Rhabditida</taxon>
        <taxon>Tylenchina</taxon>
        <taxon>Tylenchomorpha</taxon>
        <taxon>Tylenchoidea</taxon>
        <taxon>Meloidogynidae</taxon>
        <taxon>Meloidogyninae</taxon>
        <taxon>Meloidogyne</taxon>
    </lineage>
</organism>